<organism evidence="12 13">
    <name type="scientific">Coemansia javaensis</name>
    <dbReference type="NCBI Taxonomy" id="2761396"/>
    <lineage>
        <taxon>Eukaryota</taxon>
        <taxon>Fungi</taxon>
        <taxon>Fungi incertae sedis</taxon>
        <taxon>Zoopagomycota</taxon>
        <taxon>Kickxellomycotina</taxon>
        <taxon>Kickxellomycetes</taxon>
        <taxon>Kickxellales</taxon>
        <taxon>Kickxellaceae</taxon>
        <taxon>Coemansia</taxon>
    </lineage>
</organism>
<dbReference type="PANTHER" id="PTHR46009">
    <property type="entry name" value="VACUOLAR PROTEIN SORTING-ASSOCIATED PROTEIN VTA1 HOMOLOG"/>
    <property type="match status" value="1"/>
</dbReference>
<dbReference type="Gene3D" id="1.25.40.270">
    <property type="entry name" value="Vacuolar protein sorting-associated protein vta1"/>
    <property type="match status" value="1"/>
</dbReference>
<evidence type="ECO:0000256" key="3">
    <source>
        <dbReference type="ARBA" id="ARBA00007895"/>
    </source>
</evidence>
<dbReference type="InterPro" id="IPR023175">
    <property type="entry name" value="Vta1/CALS_N_sf"/>
</dbReference>
<feature type="domain" description="Vta1/callose synthase N-terminal" evidence="10">
    <location>
        <begin position="14"/>
        <end position="154"/>
    </location>
</feature>
<protein>
    <recommendedName>
        <fullName evidence="14">DUF605-domain-containing protein</fullName>
    </recommendedName>
</protein>
<evidence type="ECO:0008006" key="14">
    <source>
        <dbReference type="Google" id="ProtNLM"/>
    </source>
</evidence>
<dbReference type="OrthoDB" id="391137at2759"/>
<dbReference type="GO" id="GO:0005771">
    <property type="term" value="C:multivesicular body"/>
    <property type="evidence" value="ECO:0007669"/>
    <property type="project" value="TreeGrafter"/>
</dbReference>
<sequence>MVDLGALPDELRHIQPYLQRGQEVAAADPVVAYFCKYYAARQAIAVGAAGAAEQFVAALLDELEAGKAQLQGAPAMANDEAAARHCTVFALRIFARADTKDREARTDKTTARNFIVASQFLQVVAAFGDLPPDTAEKIRYAKWRAAEILRAVREGHMLPSVPRNRLPAPDAPGQPHQPHQPHQPTPPPLSQPAPAAFVPVPAASVPAPAVGDDGELALDPADAKAAQKFARWAISALEYDDVDTAVTNLQKAIDVLARYRSR</sequence>
<dbReference type="InterPro" id="IPR044538">
    <property type="entry name" value="Vta1-like"/>
</dbReference>
<keyword evidence="4" id="KW-0813">Transport</keyword>
<evidence type="ECO:0000313" key="12">
    <source>
        <dbReference type="EMBL" id="KAJ2784729.1"/>
    </source>
</evidence>
<dbReference type="InterPro" id="IPR039431">
    <property type="entry name" value="Vta1/CALS_N"/>
</dbReference>
<feature type="domain" description="Vta1 C-terminal" evidence="11">
    <location>
        <begin position="224"/>
        <end position="256"/>
    </location>
</feature>
<evidence type="ECO:0000259" key="11">
    <source>
        <dbReference type="Pfam" id="PF18097"/>
    </source>
</evidence>
<proteinExistence type="inferred from homology"/>
<keyword evidence="8" id="KW-0472">Membrane</keyword>
<evidence type="ECO:0000256" key="9">
    <source>
        <dbReference type="SAM" id="MobiDB-lite"/>
    </source>
</evidence>
<evidence type="ECO:0000256" key="5">
    <source>
        <dbReference type="ARBA" id="ARBA00022490"/>
    </source>
</evidence>
<evidence type="ECO:0000313" key="13">
    <source>
        <dbReference type="Proteomes" id="UP001140217"/>
    </source>
</evidence>
<evidence type="ECO:0000256" key="8">
    <source>
        <dbReference type="ARBA" id="ARBA00023136"/>
    </source>
</evidence>
<dbReference type="GO" id="GO:0010008">
    <property type="term" value="C:endosome membrane"/>
    <property type="evidence" value="ECO:0007669"/>
    <property type="project" value="UniProtKB-SubCell"/>
</dbReference>
<feature type="compositionally biased region" description="Pro residues" evidence="9">
    <location>
        <begin position="181"/>
        <end position="191"/>
    </location>
</feature>
<feature type="region of interest" description="Disordered" evidence="9">
    <location>
        <begin position="159"/>
        <end position="196"/>
    </location>
</feature>
<keyword evidence="5" id="KW-0963">Cytoplasm</keyword>
<feature type="compositionally biased region" description="Low complexity" evidence="9">
    <location>
        <begin position="167"/>
        <end position="180"/>
    </location>
</feature>
<dbReference type="Proteomes" id="UP001140217">
    <property type="component" value="Unassembled WGS sequence"/>
</dbReference>
<keyword evidence="13" id="KW-1185">Reference proteome</keyword>
<evidence type="ECO:0000256" key="6">
    <source>
        <dbReference type="ARBA" id="ARBA00022753"/>
    </source>
</evidence>
<keyword evidence="6" id="KW-0967">Endosome</keyword>
<dbReference type="Pfam" id="PF18097">
    <property type="entry name" value="Vta1_C"/>
    <property type="match status" value="1"/>
</dbReference>
<evidence type="ECO:0000256" key="4">
    <source>
        <dbReference type="ARBA" id="ARBA00022448"/>
    </source>
</evidence>
<dbReference type="GO" id="GO:0015031">
    <property type="term" value="P:protein transport"/>
    <property type="evidence" value="ECO:0007669"/>
    <property type="project" value="UniProtKB-KW"/>
</dbReference>
<accession>A0A9W8LLE2</accession>
<name>A0A9W8LLE2_9FUNG</name>
<evidence type="ECO:0000256" key="7">
    <source>
        <dbReference type="ARBA" id="ARBA00022927"/>
    </source>
</evidence>
<keyword evidence="7" id="KW-0653">Protein transport</keyword>
<evidence type="ECO:0000259" key="10">
    <source>
        <dbReference type="Pfam" id="PF04652"/>
    </source>
</evidence>
<dbReference type="PANTHER" id="PTHR46009:SF1">
    <property type="entry name" value="VACUOLAR PROTEIN SORTING-ASSOCIATED PROTEIN VTA1 HOMOLOG"/>
    <property type="match status" value="1"/>
</dbReference>
<evidence type="ECO:0000256" key="2">
    <source>
        <dbReference type="ARBA" id="ARBA00004496"/>
    </source>
</evidence>
<comment type="caution">
    <text evidence="12">The sequence shown here is derived from an EMBL/GenBank/DDBJ whole genome shotgun (WGS) entry which is preliminary data.</text>
</comment>
<dbReference type="AlphaFoldDB" id="A0A9W8LLE2"/>
<comment type="subcellular location">
    <subcellularLocation>
        <location evidence="2">Cytoplasm</location>
    </subcellularLocation>
    <subcellularLocation>
        <location evidence="1">Endosome membrane</location>
        <topology evidence="1">Peripheral membrane protein</topology>
    </subcellularLocation>
</comment>
<dbReference type="GO" id="GO:0032511">
    <property type="term" value="P:late endosome to vacuole transport via multivesicular body sorting pathway"/>
    <property type="evidence" value="ECO:0007669"/>
    <property type="project" value="InterPro"/>
</dbReference>
<dbReference type="Gene3D" id="1.20.5.420">
    <property type="entry name" value="Immunoglobulin FC, subunit C"/>
    <property type="match status" value="1"/>
</dbReference>
<reference evidence="12" key="1">
    <citation type="submission" date="2022-07" db="EMBL/GenBank/DDBJ databases">
        <title>Phylogenomic reconstructions and comparative analyses of Kickxellomycotina fungi.</title>
        <authorList>
            <person name="Reynolds N.K."/>
            <person name="Stajich J.E."/>
            <person name="Barry K."/>
            <person name="Grigoriev I.V."/>
            <person name="Crous P."/>
            <person name="Smith M.E."/>
        </authorList>
    </citation>
    <scope>NUCLEOTIDE SEQUENCE</scope>
    <source>
        <strain evidence="12">NBRC 105414</strain>
    </source>
</reference>
<dbReference type="InterPro" id="IPR041212">
    <property type="entry name" value="Vta1_C"/>
</dbReference>
<dbReference type="EMBL" id="JANBUL010000021">
    <property type="protein sequence ID" value="KAJ2784729.1"/>
    <property type="molecule type" value="Genomic_DNA"/>
</dbReference>
<comment type="similarity">
    <text evidence="3">Belongs to the VTA1 family.</text>
</comment>
<dbReference type="Pfam" id="PF04652">
    <property type="entry name" value="Vta1"/>
    <property type="match status" value="1"/>
</dbReference>
<evidence type="ECO:0000256" key="1">
    <source>
        <dbReference type="ARBA" id="ARBA00004481"/>
    </source>
</evidence>
<gene>
    <name evidence="12" type="ORF">H4R18_000944</name>
</gene>